<dbReference type="EMBL" id="CAACVG010010574">
    <property type="protein sequence ID" value="VEN56107.1"/>
    <property type="molecule type" value="Genomic_DNA"/>
</dbReference>
<evidence type="ECO:0000313" key="3">
    <source>
        <dbReference type="Proteomes" id="UP000410492"/>
    </source>
</evidence>
<protein>
    <submittedName>
        <fullName evidence="2">Uncharacterized protein</fullName>
    </submittedName>
</protein>
<feature type="region of interest" description="Disordered" evidence="1">
    <location>
        <begin position="1"/>
        <end position="68"/>
    </location>
</feature>
<name>A0A653D9R8_CALMS</name>
<sequence length="68" mass="7167">MAGYTRAWLGSRQRTSLYRAKPGEMGTGESSKQSGTEEGSTSGKKKAGTKTRLTCGLSRPCPTPEVTG</sequence>
<keyword evidence="3" id="KW-1185">Reference proteome</keyword>
<evidence type="ECO:0000256" key="1">
    <source>
        <dbReference type="SAM" id="MobiDB-lite"/>
    </source>
</evidence>
<dbReference type="OrthoDB" id="5948003at2759"/>
<proteinExistence type="predicted"/>
<evidence type="ECO:0000313" key="2">
    <source>
        <dbReference type="EMBL" id="VEN56107.1"/>
    </source>
</evidence>
<accession>A0A653D9R8</accession>
<dbReference type="Proteomes" id="UP000410492">
    <property type="component" value="Unassembled WGS sequence"/>
</dbReference>
<dbReference type="AlphaFoldDB" id="A0A653D9R8"/>
<organism evidence="2 3">
    <name type="scientific">Callosobruchus maculatus</name>
    <name type="common">Southern cowpea weevil</name>
    <name type="synonym">Pulse bruchid</name>
    <dbReference type="NCBI Taxonomy" id="64391"/>
    <lineage>
        <taxon>Eukaryota</taxon>
        <taxon>Metazoa</taxon>
        <taxon>Ecdysozoa</taxon>
        <taxon>Arthropoda</taxon>
        <taxon>Hexapoda</taxon>
        <taxon>Insecta</taxon>
        <taxon>Pterygota</taxon>
        <taxon>Neoptera</taxon>
        <taxon>Endopterygota</taxon>
        <taxon>Coleoptera</taxon>
        <taxon>Polyphaga</taxon>
        <taxon>Cucujiformia</taxon>
        <taxon>Chrysomeloidea</taxon>
        <taxon>Chrysomelidae</taxon>
        <taxon>Bruchinae</taxon>
        <taxon>Bruchini</taxon>
        <taxon>Callosobruchus</taxon>
    </lineage>
</organism>
<gene>
    <name evidence="2" type="ORF">CALMAC_LOCUS15096</name>
</gene>
<reference evidence="2 3" key="1">
    <citation type="submission" date="2019-01" db="EMBL/GenBank/DDBJ databases">
        <authorList>
            <person name="Sayadi A."/>
        </authorList>
    </citation>
    <scope>NUCLEOTIDE SEQUENCE [LARGE SCALE GENOMIC DNA]</scope>
</reference>
<feature type="compositionally biased region" description="Polar residues" evidence="1">
    <location>
        <begin position="28"/>
        <end position="38"/>
    </location>
</feature>